<reference evidence="1" key="1">
    <citation type="submission" date="2021-01" db="EMBL/GenBank/DDBJ databases">
        <authorList>
            <person name="Corre E."/>
            <person name="Pelletier E."/>
            <person name="Niang G."/>
            <person name="Scheremetjew M."/>
            <person name="Finn R."/>
            <person name="Kale V."/>
            <person name="Holt S."/>
            <person name="Cochrane G."/>
            <person name="Meng A."/>
            <person name="Brown T."/>
            <person name="Cohen L."/>
        </authorList>
    </citation>
    <scope>NUCLEOTIDE SEQUENCE</scope>
    <source>
        <strain evidence="1">CCCM811</strain>
    </source>
</reference>
<organism evidence="1">
    <name type="scientific">Lotharella globosa</name>
    <dbReference type="NCBI Taxonomy" id="91324"/>
    <lineage>
        <taxon>Eukaryota</taxon>
        <taxon>Sar</taxon>
        <taxon>Rhizaria</taxon>
        <taxon>Cercozoa</taxon>
        <taxon>Chlorarachniophyceae</taxon>
        <taxon>Lotharella</taxon>
    </lineage>
</organism>
<dbReference type="EMBL" id="HBIV01045778">
    <property type="protein sequence ID" value="CAE0680302.1"/>
    <property type="molecule type" value="Transcribed_RNA"/>
</dbReference>
<accession>A0A7S3ZDU7</accession>
<evidence type="ECO:0000313" key="1">
    <source>
        <dbReference type="EMBL" id="CAE0680302.1"/>
    </source>
</evidence>
<proteinExistence type="predicted"/>
<sequence>MGNCKSAELEIENDLGYPVSMKLYVNDRGARGRDVPEFGSKVLKNGKKLRLNGIDEGFFGSEKSYWLFVWKAGKDAIHSTVLYDAKIMVTGAHTRLVLSREKRKRAGVLMSKRGNIRPNVPLTASVALLSQADIELESPDTMRLRGQGGGFLGRQVYQDSDEDIENAHPTHKYASIYALVTKEYTDMEQVAKWLHAVLTPAETYISPYFFSVGERVLTLAYFNDKPSQWLAGEIVDSTSGNTYDISVVMKDTFGNGES</sequence>
<gene>
    <name evidence="1" type="ORF">LGLO00237_LOCUS32088</name>
</gene>
<dbReference type="AlphaFoldDB" id="A0A7S3ZDU7"/>
<name>A0A7S3ZDU7_9EUKA</name>
<protein>
    <submittedName>
        <fullName evidence="1">Uncharacterized protein</fullName>
    </submittedName>
</protein>